<feature type="transmembrane region" description="Helical" evidence="1">
    <location>
        <begin position="143"/>
        <end position="164"/>
    </location>
</feature>
<proteinExistence type="predicted"/>
<keyword evidence="1" id="KW-0812">Transmembrane</keyword>
<feature type="transmembrane region" description="Helical" evidence="1">
    <location>
        <begin position="286"/>
        <end position="309"/>
    </location>
</feature>
<feature type="transmembrane region" description="Helical" evidence="1">
    <location>
        <begin position="329"/>
        <end position="349"/>
    </location>
</feature>
<feature type="transmembrane region" description="Helical" evidence="1">
    <location>
        <begin position="110"/>
        <end position="131"/>
    </location>
</feature>
<comment type="caution">
    <text evidence="2">The sequence shown here is derived from an EMBL/GenBank/DDBJ whole genome shotgun (WGS) entry which is preliminary data.</text>
</comment>
<protein>
    <submittedName>
        <fullName evidence="2">Uncharacterized protein</fullName>
    </submittedName>
</protein>
<dbReference type="STRING" id="33936.AZI98_11315"/>
<feature type="transmembrane region" description="Helical" evidence="1">
    <location>
        <begin position="203"/>
        <end position="225"/>
    </location>
</feature>
<dbReference type="RefSeq" id="WP_063388397.1">
    <property type="nucleotide sequence ID" value="NZ_LVHY01000076.1"/>
</dbReference>
<evidence type="ECO:0000313" key="2">
    <source>
        <dbReference type="EMBL" id="KZN95933.1"/>
    </source>
</evidence>
<dbReference type="GeneID" id="301127415"/>
<dbReference type="AlphaFoldDB" id="A0A161X176"/>
<evidence type="ECO:0000256" key="1">
    <source>
        <dbReference type="SAM" id="Phobius"/>
    </source>
</evidence>
<reference evidence="2 3" key="1">
    <citation type="submission" date="2016-04" db="EMBL/GenBank/DDBJ databases">
        <title>Draft genome sequence of Aeribacillus pallidus 8m3 from petroleum reservoir.</title>
        <authorList>
            <person name="Poltaraus A.B."/>
            <person name="Nazina T.N."/>
            <person name="Tourova T.P."/>
            <person name="Malakho S.M."/>
            <person name="Korshunova A.V."/>
            <person name="Sokolova D.S."/>
        </authorList>
    </citation>
    <scope>NUCLEOTIDE SEQUENCE [LARGE SCALE GENOMIC DNA]</scope>
    <source>
        <strain evidence="2 3">8m3</strain>
    </source>
</reference>
<dbReference type="EMBL" id="LWBR01000034">
    <property type="protein sequence ID" value="KZN95933.1"/>
    <property type="molecule type" value="Genomic_DNA"/>
</dbReference>
<accession>A0A161X176</accession>
<feature type="transmembrane region" description="Helical" evidence="1">
    <location>
        <begin position="231"/>
        <end position="251"/>
    </location>
</feature>
<keyword evidence="3" id="KW-1185">Reference proteome</keyword>
<evidence type="ECO:0000313" key="3">
    <source>
        <dbReference type="Proteomes" id="UP000076476"/>
    </source>
</evidence>
<accession>A0A165XEC2</accession>
<keyword evidence="1" id="KW-1133">Transmembrane helix</keyword>
<sequence length="364" mass="42502">MNYSQSFQKPLVYKIGKIKEDRYWIERPDGLLLQIDNYSKKLLEQLANKEPISSIADKMEVSEKEILLFLEKLGIDKDAAFSLIEEKQSDFEPDQKPLITYYNPWLERKWFNWITAGAVLISIISTVLFMINTPFFLVTDLKGQWIIAGVLTFSVLIHELGHLLTMPRTGNISISVQWSGPVPLFSIVCNEAWKLSKWQRMRINIAGFTADLIVCGLTSVIGLCFAQLSPWIWSFLIVHMFRMLFAIFPLLPGDGYWMIVDLLNQPNLWKNAIDQLKKLKINLLSFYAFVRIAFHIFIWILYTYFIFLWSAIIFTRPFEDVLLFFLQPAPLLLFLNLFYQLIFITSIGIKHIRRLGKAERALER</sequence>
<dbReference type="OrthoDB" id="9800627at2"/>
<organism evidence="2 3">
    <name type="scientific">Aeribacillus pallidus</name>
    <dbReference type="NCBI Taxonomy" id="33936"/>
    <lineage>
        <taxon>Bacteria</taxon>
        <taxon>Bacillati</taxon>
        <taxon>Bacillota</taxon>
        <taxon>Bacilli</taxon>
        <taxon>Bacillales</taxon>
        <taxon>Bacillaceae</taxon>
        <taxon>Aeribacillus</taxon>
    </lineage>
</organism>
<keyword evidence="1" id="KW-0472">Membrane</keyword>
<gene>
    <name evidence="2" type="ORF">AZI98_11315</name>
</gene>
<name>A0A161X176_9BACI</name>
<dbReference type="Proteomes" id="UP000076476">
    <property type="component" value="Unassembled WGS sequence"/>
</dbReference>